<dbReference type="Gene3D" id="3.30.1360.120">
    <property type="entry name" value="Probable tRNA modification gtpase trme, domain 1"/>
    <property type="match status" value="1"/>
</dbReference>
<evidence type="ECO:0000313" key="6">
    <source>
        <dbReference type="Proteomes" id="UP000237153"/>
    </source>
</evidence>
<reference evidence="5 6" key="1">
    <citation type="submission" date="2018-01" db="EMBL/GenBank/DDBJ databases">
        <title>Metagenomic assembled genomes from two thermal pools in the Uzon Caldera, Kamchatka, Russia.</title>
        <authorList>
            <person name="Wilkins L."/>
            <person name="Ettinger C."/>
        </authorList>
    </citation>
    <scope>NUCLEOTIDE SEQUENCE [LARGE SCALE GENOMIC DNA]</scope>
    <source>
        <strain evidence="5">ZAV-06</strain>
    </source>
</reference>
<dbReference type="EC" id="2.1.2.10" evidence="4"/>
<proteinExistence type="predicted"/>
<dbReference type="PIRSF" id="PIRSF006487">
    <property type="entry name" value="GcvT"/>
    <property type="match status" value="1"/>
</dbReference>
<reference evidence="4" key="2">
    <citation type="journal article" date="2020" name="mSystems">
        <title>Genome- and Community-Level Interaction Insights into Carbon Utilization and Element Cycling Functions of Hydrothermarchaeota in Hydrothermal Sediment.</title>
        <authorList>
            <person name="Zhou Z."/>
            <person name="Liu Y."/>
            <person name="Xu W."/>
            <person name="Pan J."/>
            <person name="Luo Z.H."/>
            <person name="Li M."/>
        </authorList>
    </citation>
    <scope>NUCLEOTIDE SEQUENCE [LARGE SCALE GENOMIC DNA]</scope>
    <source>
        <strain evidence="4">SpSt-1261</strain>
    </source>
</reference>
<dbReference type="Proteomes" id="UP000886076">
    <property type="component" value="Unassembled WGS sequence"/>
</dbReference>
<keyword evidence="4" id="KW-0808">Transferase</keyword>
<dbReference type="Pfam" id="PF01571">
    <property type="entry name" value="GCV_T"/>
    <property type="match status" value="1"/>
</dbReference>
<gene>
    <name evidence="4" type="primary">gcvT</name>
    <name evidence="5" type="ORF">C0188_00410</name>
    <name evidence="4" type="ORF">ENO39_05085</name>
</gene>
<dbReference type="EMBL" id="PNIM01000001">
    <property type="protein sequence ID" value="PMB76121.1"/>
    <property type="molecule type" value="Genomic_DNA"/>
</dbReference>
<sequence length="371" mass="41936">MKSLVLKSLHESLGATMGEFAGWEVPMVYNSTISEHLNVRNEVGIFDVSHMGRLRLKGKDSLELLEKVFTKKIAKTKINFMSGPALALNEYARVIDDEMWYKVNDEEWLGVANAATRLRVLEHLEKVKEEFNFDAEIEDLTERYVMLAVQGPKSPEVAEKAGINGALQLKPLEFKLDIKLGEYPIFLISRSGWTGEDGFEIWVENSIAENVYKNFLEAGAKPIGIVARDTLRMEMGYVLGGNEYGEDPMRFPCAISLRYGLGSIDWEKHGYIGENALRACRREGARWIRLGAIMKKDFSRFVPRSGYKIYVEDIDVGWVTSGTYSPVLERGIAQLYIDSRYAIVGESIKIKDAKGKEAEAKLSDFPLIQKK</sequence>
<dbReference type="AlphaFoldDB" id="A0A2J6N8L9"/>
<dbReference type="EMBL" id="DSFH01000062">
    <property type="protein sequence ID" value="HEW64409.1"/>
    <property type="molecule type" value="Genomic_DNA"/>
</dbReference>
<dbReference type="InterPro" id="IPR029043">
    <property type="entry name" value="GcvT/YgfZ_C"/>
</dbReference>
<feature type="binding site" evidence="1">
    <location>
        <position position="200"/>
    </location>
    <ligand>
        <name>substrate</name>
    </ligand>
</feature>
<evidence type="ECO:0000259" key="2">
    <source>
        <dbReference type="Pfam" id="PF01571"/>
    </source>
</evidence>
<dbReference type="InterPro" id="IPR027266">
    <property type="entry name" value="TrmE/GcvT-like"/>
</dbReference>
<dbReference type="Pfam" id="PF08669">
    <property type="entry name" value="GCV_T_C"/>
    <property type="match status" value="1"/>
</dbReference>
<dbReference type="PANTHER" id="PTHR43757">
    <property type="entry name" value="AMINOMETHYLTRANSFERASE"/>
    <property type="match status" value="1"/>
</dbReference>
<accession>A0A2J6N8L9</accession>
<dbReference type="NCBIfam" id="NF001567">
    <property type="entry name" value="PRK00389.1"/>
    <property type="match status" value="1"/>
</dbReference>
<evidence type="ECO:0000313" key="4">
    <source>
        <dbReference type="EMBL" id="HEW64409.1"/>
    </source>
</evidence>
<dbReference type="InterPro" id="IPR013977">
    <property type="entry name" value="GcvT_C"/>
</dbReference>
<name>A0A2J6N8L9_9CREN</name>
<feature type="domain" description="GCVT N-terminal" evidence="2">
    <location>
        <begin position="8"/>
        <end position="247"/>
    </location>
</feature>
<comment type="caution">
    <text evidence="5">The sequence shown here is derived from an EMBL/GenBank/DDBJ whole genome shotgun (WGS) entry which is preliminary data.</text>
</comment>
<dbReference type="RefSeq" id="WP_272985731.1">
    <property type="nucleotide sequence ID" value="NZ_DSFH01000062.1"/>
</dbReference>
<dbReference type="GO" id="GO:0004047">
    <property type="term" value="F:aminomethyltransferase activity"/>
    <property type="evidence" value="ECO:0007669"/>
    <property type="project" value="UniProtKB-EC"/>
</dbReference>
<dbReference type="Proteomes" id="UP000237153">
    <property type="component" value="Unassembled WGS sequence"/>
</dbReference>
<feature type="domain" description="Aminomethyltransferase C-terminal" evidence="3">
    <location>
        <begin position="301"/>
        <end position="367"/>
    </location>
</feature>
<evidence type="ECO:0000259" key="3">
    <source>
        <dbReference type="Pfam" id="PF08669"/>
    </source>
</evidence>
<dbReference type="SUPFAM" id="SSF101790">
    <property type="entry name" value="Aminomethyltransferase beta-barrel domain"/>
    <property type="match status" value="1"/>
</dbReference>
<dbReference type="InterPro" id="IPR006222">
    <property type="entry name" value="GCVT_N"/>
</dbReference>
<protein>
    <submittedName>
        <fullName evidence="4">Glycine cleavage system aminomethyltransferase GcvT</fullName>
        <ecNumber evidence="4">2.1.2.10</ecNumber>
    </submittedName>
    <submittedName>
        <fullName evidence="5">Glycine cleavage system protein T</fullName>
    </submittedName>
</protein>
<dbReference type="SUPFAM" id="SSF103025">
    <property type="entry name" value="Folate-binding domain"/>
    <property type="match status" value="1"/>
</dbReference>
<evidence type="ECO:0000313" key="5">
    <source>
        <dbReference type="EMBL" id="PMB76121.1"/>
    </source>
</evidence>
<evidence type="ECO:0000256" key="1">
    <source>
        <dbReference type="PIRSR" id="PIRSR006487-1"/>
    </source>
</evidence>
<dbReference type="PANTHER" id="PTHR43757:SF2">
    <property type="entry name" value="AMINOMETHYLTRANSFERASE, MITOCHONDRIAL"/>
    <property type="match status" value="1"/>
</dbReference>
<organism evidence="5 6">
    <name type="scientific">Fervidicoccus fontis</name>
    <dbReference type="NCBI Taxonomy" id="683846"/>
    <lineage>
        <taxon>Archaea</taxon>
        <taxon>Thermoproteota</taxon>
        <taxon>Thermoprotei</taxon>
        <taxon>Fervidicoccales</taxon>
        <taxon>Fervidicoccaceae</taxon>
        <taxon>Fervidicoccus</taxon>
    </lineage>
</organism>
<dbReference type="InterPro" id="IPR028896">
    <property type="entry name" value="GcvT/YgfZ/DmdA"/>
</dbReference>